<proteinExistence type="predicted"/>
<evidence type="ECO:0000313" key="5">
    <source>
        <dbReference type="Proteomes" id="UP000235392"/>
    </source>
</evidence>
<reference evidence="3 5" key="1">
    <citation type="submission" date="2017-11" db="EMBL/GenBank/DDBJ databases">
        <title>De novo assembly and phasing of dikaryotic genomes from two isolates of Puccinia coronata f. sp. avenae, the causal agent of oat crown rust.</title>
        <authorList>
            <person name="Miller M.E."/>
            <person name="Zhang Y."/>
            <person name="Omidvar V."/>
            <person name="Sperschneider J."/>
            <person name="Schwessinger B."/>
            <person name="Raley C."/>
            <person name="Palmer J.M."/>
            <person name="Garnica D."/>
            <person name="Upadhyaya N."/>
            <person name="Rathjen J."/>
            <person name="Taylor J.M."/>
            <person name="Park R.F."/>
            <person name="Dodds P.N."/>
            <person name="Hirsch C.D."/>
            <person name="Kianian S.F."/>
            <person name="Figueroa M."/>
        </authorList>
    </citation>
    <scope>NUCLEOTIDE SEQUENCE [LARGE SCALE GENOMIC DNA]</scope>
    <source>
        <strain evidence="3">12SD80</strain>
    </source>
</reference>
<gene>
    <name evidence="4" type="ORF">PCASD_10142</name>
    <name evidence="3" type="ORF">PCASD_17105</name>
</gene>
<organism evidence="3 5">
    <name type="scientific">Puccinia coronata f. sp. avenae</name>
    <dbReference type="NCBI Taxonomy" id="200324"/>
    <lineage>
        <taxon>Eukaryota</taxon>
        <taxon>Fungi</taxon>
        <taxon>Dikarya</taxon>
        <taxon>Basidiomycota</taxon>
        <taxon>Pucciniomycotina</taxon>
        <taxon>Pucciniomycetes</taxon>
        <taxon>Pucciniales</taxon>
        <taxon>Pucciniaceae</taxon>
        <taxon>Puccinia</taxon>
    </lineage>
</organism>
<dbReference type="EMBL" id="PGCI01000092">
    <property type="protein sequence ID" value="PLW41211.1"/>
    <property type="molecule type" value="Genomic_DNA"/>
</dbReference>
<sequence length="335" mass="37411">MTLFYLLCLLLGVKIVVGAPLPGYNQYENSNEVLSHYETSLTQPASSFNGGENSLKRGRGERQEFSEYPIHPVGLGKSIDEQPIPASSQVQQVKRVRNEHSLPVEHGREHYRSIPSTFHSTNELWNDASVCGGNHAYNNPKKFSNCRENHLGNTQFNSFASSSRISESEQSIHRGNQGHNDWYDPSSFHFNSGMWSHDHVSSGVNQPNAPAETTNYLDNYLGNTQLNSFASCNSIPESSLPAEFGLDLEAMTWLNEVFNPSQDPVLQDTGNEQVHSQQLQEALINQLSHLPQPNEDAQFSNHSVHPDTKILIPNFHEVSTVILPVHLTSTRPICP</sequence>
<protein>
    <submittedName>
        <fullName evidence="3">Uncharacterized protein</fullName>
    </submittedName>
</protein>
<evidence type="ECO:0000313" key="3">
    <source>
        <dbReference type="EMBL" id="PLW20657.1"/>
    </source>
</evidence>
<dbReference type="Proteomes" id="UP000235392">
    <property type="component" value="Unassembled WGS sequence"/>
</dbReference>
<feature type="compositionally biased region" description="Polar residues" evidence="1">
    <location>
        <begin position="42"/>
        <end position="52"/>
    </location>
</feature>
<evidence type="ECO:0000256" key="1">
    <source>
        <dbReference type="SAM" id="MobiDB-lite"/>
    </source>
</evidence>
<dbReference type="EMBL" id="PGCI01000695">
    <property type="protein sequence ID" value="PLW20657.1"/>
    <property type="molecule type" value="Genomic_DNA"/>
</dbReference>
<evidence type="ECO:0000256" key="2">
    <source>
        <dbReference type="SAM" id="SignalP"/>
    </source>
</evidence>
<name>A0A2N5T582_9BASI</name>
<feature type="region of interest" description="Disordered" evidence="1">
    <location>
        <begin position="42"/>
        <end position="96"/>
    </location>
</feature>
<keyword evidence="2" id="KW-0732">Signal</keyword>
<feature type="signal peptide" evidence="2">
    <location>
        <begin position="1"/>
        <end position="18"/>
    </location>
</feature>
<dbReference type="AlphaFoldDB" id="A0A2N5T582"/>
<feature type="chain" id="PRO_5014563344" evidence="2">
    <location>
        <begin position="19"/>
        <end position="335"/>
    </location>
</feature>
<feature type="compositionally biased region" description="Basic and acidic residues" evidence="1">
    <location>
        <begin position="54"/>
        <end position="65"/>
    </location>
</feature>
<evidence type="ECO:0000313" key="4">
    <source>
        <dbReference type="EMBL" id="PLW41211.1"/>
    </source>
</evidence>
<comment type="caution">
    <text evidence="3">The sequence shown here is derived from an EMBL/GenBank/DDBJ whole genome shotgun (WGS) entry which is preliminary data.</text>
</comment>
<accession>A0A2N5T582</accession>